<dbReference type="SUPFAM" id="SSF55785">
    <property type="entry name" value="PYP-like sensor domain (PAS domain)"/>
    <property type="match status" value="1"/>
</dbReference>
<dbReference type="Proteomes" id="UP000285232">
    <property type="component" value="Unassembled WGS sequence"/>
</dbReference>
<protein>
    <submittedName>
        <fullName evidence="6">PAS domain-containing protein</fullName>
    </submittedName>
</protein>
<dbReference type="EMBL" id="RAHX01000001">
    <property type="protein sequence ID" value="RJY08130.1"/>
    <property type="molecule type" value="Genomic_DNA"/>
</dbReference>
<dbReference type="SUPFAM" id="SSF46894">
    <property type="entry name" value="C-terminal effector domain of the bipartite response regulators"/>
    <property type="match status" value="1"/>
</dbReference>
<evidence type="ECO:0000256" key="1">
    <source>
        <dbReference type="ARBA" id="ARBA00022630"/>
    </source>
</evidence>
<name>A0A419RQT5_9SPHN</name>
<dbReference type="InterPro" id="IPR000014">
    <property type="entry name" value="PAS"/>
</dbReference>
<dbReference type="PRINTS" id="PR00038">
    <property type="entry name" value="HTHLUXR"/>
</dbReference>
<keyword evidence="2" id="KW-0288">FMN</keyword>
<evidence type="ECO:0000313" key="7">
    <source>
        <dbReference type="Proteomes" id="UP000285232"/>
    </source>
</evidence>
<evidence type="ECO:0000259" key="5">
    <source>
        <dbReference type="PROSITE" id="PS50112"/>
    </source>
</evidence>
<dbReference type="GO" id="GO:0003677">
    <property type="term" value="F:DNA binding"/>
    <property type="evidence" value="ECO:0007669"/>
    <property type="project" value="InterPro"/>
</dbReference>
<dbReference type="InterPro" id="IPR036388">
    <property type="entry name" value="WH-like_DNA-bd_sf"/>
</dbReference>
<keyword evidence="7" id="KW-1185">Reference proteome</keyword>
<comment type="caution">
    <text evidence="6">The sequence shown here is derived from an EMBL/GenBank/DDBJ whole genome shotgun (WGS) entry which is preliminary data.</text>
</comment>
<dbReference type="SMART" id="SM00421">
    <property type="entry name" value="HTH_LUXR"/>
    <property type="match status" value="1"/>
</dbReference>
<dbReference type="OrthoDB" id="7991996at2"/>
<dbReference type="AlphaFoldDB" id="A0A419RQT5"/>
<dbReference type="CDD" id="cd00130">
    <property type="entry name" value="PAS"/>
    <property type="match status" value="1"/>
</dbReference>
<feature type="domain" description="HTH luxR-type" evidence="4">
    <location>
        <begin position="173"/>
        <end position="238"/>
    </location>
</feature>
<evidence type="ECO:0000256" key="3">
    <source>
        <dbReference type="ARBA" id="ARBA00022991"/>
    </source>
</evidence>
<dbReference type="PROSITE" id="PS50043">
    <property type="entry name" value="HTH_LUXR_2"/>
    <property type="match status" value="1"/>
</dbReference>
<dbReference type="InterPro" id="IPR000792">
    <property type="entry name" value="Tscrpt_reg_LuxR_C"/>
</dbReference>
<dbReference type="InterPro" id="IPR016032">
    <property type="entry name" value="Sig_transdc_resp-reg_C-effctor"/>
</dbReference>
<feature type="domain" description="PAS" evidence="5">
    <location>
        <begin position="73"/>
        <end position="115"/>
    </location>
</feature>
<proteinExistence type="predicted"/>
<keyword evidence="1" id="KW-0285">Flavoprotein</keyword>
<gene>
    <name evidence="6" type="ORF">D6201_01040</name>
</gene>
<dbReference type="InterPro" id="IPR035965">
    <property type="entry name" value="PAS-like_dom_sf"/>
</dbReference>
<evidence type="ECO:0000259" key="4">
    <source>
        <dbReference type="PROSITE" id="PS50043"/>
    </source>
</evidence>
<accession>A0A419RQT5</accession>
<dbReference type="Pfam" id="PF00196">
    <property type="entry name" value="GerE"/>
    <property type="match status" value="1"/>
</dbReference>
<evidence type="ECO:0000313" key="6">
    <source>
        <dbReference type="EMBL" id="RJY08130.1"/>
    </source>
</evidence>
<dbReference type="PROSITE" id="PS50112">
    <property type="entry name" value="PAS"/>
    <property type="match status" value="1"/>
</dbReference>
<evidence type="ECO:0000256" key="2">
    <source>
        <dbReference type="ARBA" id="ARBA00022643"/>
    </source>
</evidence>
<reference evidence="6 7" key="1">
    <citation type="journal article" date="2017" name="Int. J. Syst. Evol. Microbiol.">
        <title>Erythrobacter aquimixticola sp. nov., isolated from the junction between the ocean and a freshwater spring.</title>
        <authorList>
            <person name="Park S."/>
            <person name="Jung Y.T."/>
            <person name="Choi S.J."/>
            <person name="Yoon J.H."/>
        </authorList>
    </citation>
    <scope>NUCLEOTIDE SEQUENCE [LARGE SCALE GENOMIC DNA]</scope>
    <source>
        <strain evidence="6 7">JSSK-14</strain>
    </source>
</reference>
<dbReference type="PANTHER" id="PTHR47429">
    <property type="entry name" value="PROTEIN TWIN LOV 1"/>
    <property type="match status" value="1"/>
</dbReference>
<sequence length="239" mass="26324">MDGRDCVKSATDCPHASAQRPLPCAQEAARQRFVEHGDIYTADPEARDLICHSPIASVVSNPRLPDNPLIACNQSFIDLTGYSEEEIIGRNCRFLSGPGTEPWLTEAIREGVREQKAVLVEILNYKKDGTPFRNAVVVAPVFDDDGELAYFHGSQIELEEGAESPMVTRRARAAEKLKDLSKRQFEVLQMVAAGLRNKQIAYELGLSEKTVKMHRGLAMEKLGAQSSADMIRLAVEAGV</sequence>
<dbReference type="Gene3D" id="1.10.10.10">
    <property type="entry name" value="Winged helix-like DNA-binding domain superfamily/Winged helix DNA-binding domain"/>
    <property type="match status" value="1"/>
</dbReference>
<organism evidence="6 7">
    <name type="scientific">Aurantiacibacter aquimixticola</name>
    <dbReference type="NCBI Taxonomy" id="1958945"/>
    <lineage>
        <taxon>Bacteria</taxon>
        <taxon>Pseudomonadati</taxon>
        <taxon>Pseudomonadota</taxon>
        <taxon>Alphaproteobacteria</taxon>
        <taxon>Sphingomonadales</taxon>
        <taxon>Erythrobacteraceae</taxon>
        <taxon>Aurantiacibacter</taxon>
    </lineage>
</organism>
<keyword evidence="3" id="KW-0157">Chromophore</keyword>
<dbReference type="Pfam" id="PF13426">
    <property type="entry name" value="PAS_9"/>
    <property type="match status" value="1"/>
</dbReference>
<dbReference type="NCBIfam" id="TIGR00229">
    <property type="entry name" value="sensory_box"/>
    <property type="match status" value="1"/>
</dbReference>
<dbReference type="CDD" id="cd06170">
    <property type="entry name" value="LuxR_C_like"/>
    <property type="match status" value="1"/>
</dbReference>
<dbReference type="Gene3D" id="3.30.450.20">
    <property type="entry name" value="PAS domain"/>
    <property type="match status" value="1"/>
</dbReference>
<dbReference type="GO" id="GO:0006355">
    <property type="term" value="P:regulation of DNA-templated transcription"/>
    <property type="evidence" value="ECO:0007669"/>
    <property type="project" value="InterPro"/>
</dbReference>
<dbReference type="SMART" id="SM00091">
    <property type="entry name" value="PAS"/>
    <property type="match status" value="1"/>
</dbReference>
<dbReference type="PANTHER" id="PTHR47429:SF2">
    <property type="entry name" value="PROTEIN TWIN LOV 1"/>
    <property type="match status" value="1"/>
</dbReference>